<dbReference type="PROSITE" id="PS50102">
    <property type="entry name" value="RRM"/>
    <property type="match status" value="2"/>
</dbReference>
<feature type="compositionally biased region" description="Basic and acidic residues" evidence="2">
    <location>
        <begin position="973"/>
        <end position="983"/>
    </location>
</feature>
<feature type="region of interest" description="Disordered" evidence="2">
    <location>
        <begin position="1"/>
        <end position="159"/>
    </location>
</feature>
<dbReference type="EMBL" id="CAXAMN010015669">
    <property type="protein sequence ID" value="CAK9046365.1"/>
    <property type="molecule type" value="Genomic_DNA"/>
</dbReference>
<feature type="region of interest" description="Disordered" evidence="2">
    <location>
        <begin position="734"/>
        <end position="886"/>
    </location>
</feature>
<dbReference type="InterPro" id="IPR012677">
    <property type="entry name" value="Nucleotide-bd_a/b_plait_sf"/>
</dbReference>
<evidence type="ECO:0000313" key="4">
    <source>
        <dbReference type="EMBL" id="CAK9046365.1"/>
    </source>
</evidence>
<feature type="compositionally biased region" description="Basic and acidic residues" evidence="2">
    <location>
        <begin position="37"/>
        <end position="51"/>
    </location>
</feature>
<feature type="region of interest" description="Disordered" evidence="2">
    <location>
        <begin position="526"/>
        <end position="546"/>
    </location>
</feature>
<name>A0ABP0M4G5_9DINO</name>
<sequence>MTGSPSRLSDDEKDDAKPTQASPEARGRGRKKFQRTIAEDSEKKNAAEDKPKKKRRKKRKRRKCLAEASRSKSGPDRSKESRSKSGEMDDKGSEGTKASSAEAAKDGSHKEGKKHRRRRRRKRKSRSSSSHSSRRRRRSSGGSRGSRSSGRSAMDHRPLVERVKGGVKLFVGRLPVETTSDLLSRAFEEYGEVLEVFLIDGRGASGARCAFVRLSHLKDAERAIEDMHEKRVLVHERAELGPIQVAFAKGEAIRMGLDASKEQLPARWQVPITAGAPIPASGPVEPDSLSKEALISLVKEGQRSGGQPFKQQWWSYCDQGRGGVADYDPKRHSEKSLRQFFAACQAGEWGAKPWFRRAVNWATMGGKRSRGRQRRRGSSSSSSRSSRSSRSSSRPRKMEGHPEAGQGQTAGKASLKSAPSPPIDAQPPPPSEAPPPEPDAQPIPKARLLSSATERDTELEDFLTKNRISPATSFLMLKLTREQAAFVMSSVSEALDKTGASELARSGRSAAESLVLQRLKGLGVRTHTGGGSWTSTERTASPVPPAAERIKRAEAAAEASREKEGISLGLDLPSVDGLLGSALVDLEAAEVHESLAEEERQERGTHSAAHEAEPQPAEDHEAIKEGPKGEPEQMPEGEPNADTTPSMLRQKLSAPQGCQVFVKNLDKTTGERELRDLFGRHGTICDVEIATEEGTRVGKGFAIVAMSSKREAKQCVKALNFTKPWGRALIVEREDGIEDSPSRSASGEDKGSQADKVVKPPEKSPGQDVKRHSSRSKSRSRSESGWSRYTIEGKGRRSRGRWRSSRRKHERRSKTKRRSRAKSSRSRSSKGRSDSRSSSGSRSHSRSKRRKDRTRRRRDRERHRDREKEGIPSMGWPGAPPFMPPMPGMPMMPPPWAVPPWGMPLMEHKGFPAYDAEEAERQLRKAEKAARKEEHRRQKHEEEKEKTQVWEDHPARVAQKKHSTSRSKSGSQGRERSRKDKAPKSKSSSAEISRAPAGKVKEDSGDSDVDISKVQEEINFADI</sequence>
<evidence type="ECO:0000256" key="2">
    <source>
        <dbReference type="SAM" id="MobiDB-lite"/>
    </source>
</evidence>
<evidence type="ECO:0000313" key="5">
    <source>
        <dbReference type="Proteomes" id="UP001642484"/>
    </source>
</evidence>
<feature type="compositionally biased region" description="Basic residues" evidence="2">
    <location>
        <begin position="796"/>
        <end position="830"/>
    </location>
</feature>
<protein>
    <recommendedName>
        <fullName evidence="3">RRM domain-containing protein</fullName>
    </recommendedName>
</protein>
<dbReference type="SMART" id="SM00360">
    <property type="entry name" value="RRM"/>
    <property type="match status" value="2"/>
</dbReference>
<feature type="region of interest" description="Disordered" evidence="2">
    <location>
        <begin position="593"/>
        <end position="646"/>
    </location>
</feature>
<feature type="domain" description="RRM" evidence="3">
    <location>
        <begin position="658"/>
        <end position="736"/>
    </location>
</feature>
<keyword evidence="1" id="KW-0694">RNA-binding</keyword>
<dbReference type="PANTHER" id="PTHR15241:SF304">
    <property type="entry name" value="RRM DOMAIN-CONTAINING PROTEIN"/>
    <property type="match status" value="1"/>
</dbReference>
<dbReference type="InterPro" id="IPR000504">
    <property type="entry name" value="RRM_dom"/>
</dbReference>
<dbReference type="Proteomes" id="UP001642484">
    <property type="component" value="Unassembled WGS sequence"/>
</dbReference>
<feature type="compositionally biased region" description="Basic and acidic residues" evidence="2">
    <location>
        <begin position="69"/>
        <end position="94"/>
    </location>
</feature>
<proteinExistence type="predicted"/>
<feature type="compositionally biased region" description="Basic residues" evidence="2">
    <location>
        <begin position="111"/>
        <end position="139"/>
    </location>
</feature>
<feature type="compositionally biased region" description="Pro residues" evidence="2">
    <location>
        <begin position="419"/>
        <end position="441"/>
    </location>
</feature>
<feature type="compositionally biased region" description="Basic residues" evidence="2">
    <location>
        <begin position="52"/>
        <end position="63"/>
    </location>
</feature>
<gene>
    <name evidence="4" type="ORF">CCMP2556_LOCUS24096</name>
</gene>
<feature type="region of interest" description="Disordered" evidence="2">
    <location>
        <begin position="365"/>
        <end position="443"/>
    </location>
</feature>
<dbReference type="Pfam" id="PF00076">
    <property type="entry name" value="RRM_1"/>
    <property type="match status" value="2"/>
</dbReference>
<feature type="compositionally biased region" description="Basic and acidic residues" evidence="2">
    <location>
        <begin position="746"/>
        <end position="762"/>
    </location>
</feature>
<comment type="caution">
    <text evidence="4">The sequence shown here is derived from an EMBL/GenBank/DDBJ whole genome shotgun (WGS) entry which is preliminary data.</text>
</comment>
<reference evidence="4 5" key="1">
    <citation type="submission" date="2024-02" db="EMBL/GenBank/DDBJ databases">
        <authorList>
            <person name="Chen Y."/>
            <person name="Shah S."/>
            <person name="Dougan E. K."/>
            <person name="Thang M."/>
            <person name="Chan C."/>
        </authorList>
    </citation>
    <scope>NUCLEOTIDE SEQUENCE [LARGE SCALE GENOMIC DNA]</scope>
</reference>
<feature type="compositionally biased region" description="Basic and acidic residues" evidence="2">
    <location>
        <begin position="593"/>
        <end position="631"/>
    </location>
</feature>
<feature type="domain" description="RRM" evidence="3">
    <location>
        <begin position="167"/>
        <end position="250"/>
    </location>
</feature>
<dbReference type="Gene3D" id="3.30.70.330">
    <property type="match status" value="2"/>
</dbReference>
<dbReference type="SUPFAM" id="SSF54928">
    <property type="entry name" value="RNA-binding domain, RBD"/>
    <property type="match status" value="2"/>
</dbReference>
<dbReference type="PANTHER" id="PTHR15241">
    <property type="entry name" value="TRANSFORMER-2-RELATED"/>
    <property type="match status" value="1"/>
</dbReference>
<feature type="compositionally biased region" description="Basic and acidic residues" evidence="2">
    <location>
        <begin position="999"/>
        <end position="1016"/>
    </location>
</feature>
<organism evidence="4 5">
    <name type="scientific">Durusdinium trenchii</name>
    <dbReference type="NCBI Taxonomy" id="1381693"/>
    <lineage>
        <taxon>Eukaryota</taxon>
        <taxon>Sar</taxon>
        <taxon>Alveolata</taxon>
        <taxon>Dinophyceae</taxon>
        <taxon>Suessiales</taxon>
        <taxon>Symbiodiniaceae</taxon>
        <taxon>Durusdinium</taxon>
    </lineage>
</organism>
<dbReference type="CDD" id="cd00590">
    <property type="entry name" value="RRM_SF"/>
    <property type="match status" value="1"/>
</dbReference>
<accession>A0ABP0M4G5</accession>
<feature type="compositionally biased region" description="Basic residues" evidence="2">
    <location>
        <begin position="367"/>
        <end position="377"/>
    </location>
</feature>
<evidence type="ECO:0000259" key="3">
    <source>
        <dbReference type="PROSITE" id="PS50102"/>
    </source>
</evidence>
<feature type="compositionally biased region" description="Low complexity" evidence="2">
    <location>
        <begin position="378"/>
        <end position="392"/>
    </location>
</feature>
<feature type="compositionally biased region" description="Low complexity" evidence="2">
    <location>
        <begin position="985"/>
        <end position="995"/>
    </location>
</feature>
<feature type="region of interest" description="Disordered" evidence="2">
    <location>
        <begin position="916"/>
        <end position="1023"/>
    </location>
</feature>
<dbReference type="InterPro" id="IPR035979">
    <property type="entry name" value="RBD_domain_sf"/>
</dbReference>
<evidence type="ECO:0000256" key="1">
    <source>
        <dbReference type="PROSITE-ProRule" id="PRU00176"/>
    </source>
</evidence>
<feature type="compositionally biased region" description="Basic and acidic residues" evidence="2">
    <location>
        <begin position="919"/>
        <end position="955"/>
    </location>
</feature>
<feature type="compositionally biased region" description="Basic and acidic residues" evidence="2">
    <location>
        <begin position="8"/>
        <end position="17"/>
    </location>
</feature>
<feature type="compositionally biased region" description="Basic residues" evidence="2">
    <location>
        <begin position="843"/>
        <end position="861"/>
    </location>
</feature>
<keyword evidence="5" id="KW-1185">Reference proteome</keyword>